<sequence length="177" mass="18255">MRRIIVPISLAILSIVSASCGGSSTSTAEPTATADPSAINEASLPANGETPTDPSSTDPASISAAPTTGSGEFVIDAFEKSFSANEVQCSDIDGATYVYAIASADSTATLSWEGTSRANAYISWGLSAVEAYIPFPETFVVNIAEDGLSGTFTGDFFLPDVADINRRPFSGTFECGN</sequence>
<evidence type="ECO:0000313" key="3">
    <source>
        <dbReference type="EMBL" id="CAB4779815.1"/>
    </source>
</evidence>
<dbReference type="EMBL" id="CAFAAL010000023">
    <property type="protein sequence ID" value="CAB4797236.1"/>
    <property type="molecule type" value="Genomic_DNA"/>
</dbReference>
<accession>A0A6J6QEW9</accession>
<proteinExistence type="predicted"/>
<feature type="compositionally biased region" description="Polar residues" evidence="1">
    <location>
        <begin position="49"/>
        <end position="64"/>
    </location>
</feature>
<dbReference type="EMBL" id="CAFBLJ010000019">
    <property type="protein sequence ID" value="CAB4862732.1"/>
    <property type="molecule type" value="Genomic_DNA"/>
</dbReference>
<evidence type="ECO:0000313" key="5">
    <source>
        <dbReference type="EMBL" id="CAB4862732.1"/>
    </source>
</evidence>
<evidence type="ECO:0000313" key="4">
    <source>
        <dbReference type="EMBL" id="CAB4797236.1"/>
    </source>
</evidence>
<dbReference type="EMBL" id="CAFBPS010000040">
    <property type="protein sequence ID" value="CAB5027911.1"/>
    <property type="molecule type" value="Genomic_DNA"/>
</dbReference>
<evidence type="ECO:0000313" key="2">
    <source>
        <dbReference type="EMBL" id="CAB4710401.1"/>
    </source>
</evidence>
<feature type="compositionally biased region" description="Low complexity" evidence="1">
    <location>
        <begin position="24"/>
        <end position="38"/>
    </location>
</feature>
<dbReference type="AlphaFoldDB" id="A0A6J6QEW9"/>
<name>A0A6J6QEW9_9ZZZZ</name>
<reference evidence="2" key="1">
    <citation type="submission" date="2020-05" db="EMBL/GenBank/DDBJ databases">
        <authorList>
            <person name="Chiriac C."/>
            <person name="Salcher M."/>
            <person name="Ghai R."/>
            <person name="Kavagutti S V."/>
        </authorList>
    </citation>
    <scope>NUCLEOTIDE SEQUENCE</scope>
</reference>
<dbReference type="PROSITE" id="PS51257">
    <property type="entry name" value="PROKAR_LIPOPROTEIN"/>
    <property type="match status" value="1"/>
</dbReference>
<protein>
    <submittedName>
        <fullName evidence="2">Unannotated protein</fullName>
    </submittedName>
</protein>
<organism evidence="2">
    <name type="scientific">freshwater metagenome</name>
    <dbReference type="NCBI Taxonomy" id="449393"/>
    <lineage>
        <taxon>unclassified sequences</taxon>
        <taxon>metagenomes</taxon>
        <taxon>ecological metagenomes</taxon>
    </lineage>
</organism>
<dbReference type="EMBL" id="CAFBMF010000029">
    <property type="protein sequence ID" value="CAB4895485.1"/>
    <property type="molecule type" value="Genomic_DNA"/>
</dbReference>
<evidence type="ECO:0000313" key="6">
    <source>
        <dbReference type="EMBL" id="CAB4895485.1"/>
    </source>
</evidence>
<gene>
    <name evidence="2" type="ORF">UFOPK2658_00369</name>
    <name evidence="3" type="ORF">UFOPK2880_01363</name>
    <name evidence="4" type="ORF">UFOPK3004_00438</name>
    <name evidence="5" type="ORF">UFOPK3304_00549</name>
    <name evidence="6" type="ORF">UFOPK3494_00648</name>
    <name evidence="7" type="ORF">UFOPK4134_00707</name>
</gene>
<evidence type="ECO:0000313" key="7">
    <source>
        <dbReference type="EMBL" id="CAB5027911.1"/>
    </source>
</evidence>
<evidence type="ECO:0000256" key="1">
    <source>
        <dbReference type="SAM" id="MobiDB-lite"/>
    </source>
</evidence>
<dbReference type="EMBL" id="CAEZYH010000007">
    <property type="protein sequence ID" value="CAB4710401.1"/>
    <property type="molecule type" value="Genomic_DNA"/>
</dbReference>
<dbReference type="EMBL" id="CAEZZP010000099">
    <property type="protein sequence ID" value="CAB4779815.1"/>
    <property type="molecule type" value="Genomic_DNA"/>
</dbReference>
<feature type="region of interest" description="Disordered" evidence="1">
    <location>
        <begin position="24"/>
        <end position="64"/>
    </location>
</feature>